<organism evidence="3 4">
    <name type="scientific">Bacillus salipaludis</name>
    <dbReference type="NCBI Taxonomy" id="2547811"/>
    <lineage>
        <taxon>Bacteria</taxon>
        <taxon>Bacillati</taxon>
        <taxon>Bacillota</taxon>
        <taxon>Bacilli</taxon>
        <taxon>Bacillales</taxon>
        <taxon>Bacillaceae</taxon>
        <taxon>Bacillus</taxon>
    </lineage>
</organism>
<reference evidence="3 4" key="1">
    <citation type="submission" date="2019-03" db="EMBL/GenBank/DDBJ databases">
        <title>Bacillus niacini sp. nov. a Nicotinate-Metabolizing Mesophile Isolated from Soil.</title>
        <authorList>
            <person name="Zhang G."/>
        </authorList>
    </citation>
    <scope>NUCLEOTIDE SEQUENCE [LARGE SCALE GENOMIC DNA]</scope>
    <source>
        <strain evidence="3 4">WN066</strain>
    </source>
</reference>
<dbReference type="Proteomes" id="UP001178888">
    <property type="component" value="Unassembled WGS sequence"/>
</dbReference>
<sequence length="387" mass="41206">MSRIKIQPDFVKSTGAGLAPDSSKLLDMKDGLSTLMFSINYKITGRNNLLSRMDGAVKEISNLERQVKALEQFIDHSAEQYWRVERGLTEKSFDAISTKKGKPTFLAIINFLNSFNSNLSKSDAALIATQLLSVATTGALSRKLKINYINGKPSFLQKIKGDYKFTVKADPSWTSRGGYSSKVARMIYDFSKSNPSNPLVKQLHKFVASYSSPSALLKHVAGFPKNVNSMLKGKTLSSTFKNRITIGTKEVAEEVLKARGLYGAAKKIPVVGWGISIGANLSELWSDDNVGKNTGEKLGRASAGILADFGAITGGAQLGAMIGSVGGPVGIIVGGAVGGLVGGVGSMVFENQIKDVGEKIGGAAESGGRYLGSKISSGFKSVKSWFN</sequence>
<feature type="coiled-coil region" evidence="1">
    <location>
        <begin position="46"/>
        <end position="80"/>
    </location>
</feature>
<keyword evidence="5" id="KW-1185">Reference proteome</keyword>
<evidence type="ECO:0000256" key="1">
    <source>
        <dbReference type="SAM" id="Coils"/>
    </source>
</evidence>
<evidence type="ECO:0000313" key="2">
    <source>
        <dbReference type="EMBL" id="MDQ6595108.1"/>
    </source>
</evidence>
<dbReference type="EMBL" id="SMYO01000002">
    <property type="protein sequence ID" value="TDK64030.1"/>
    <property type="molecule type" value="Genomic_DNA"/>
</dbReference>
<protein>
    <recommendedName>
        <fullName evidence="6">WXG100 family type VII secretion target</fullName>
    </recommendedName>
</protein>
<dbReference type="Proteomes" id="UP000295132">
    <property type="component" value="Unassembled WGS sequence"/>
</dbReference>
<evidence type="ECO:0000313" key="3">
    <source>
        <dbReference type="EMBL" id="TDK64030.1"/>
    </source>
</evidence>
<evidence type="ECO:0000313" key="5">
    <source>
        <dbReference type="Proteomes" id="UP001178888"/>
    </source>
</evidence>
<evidence type="ECO:0008006" key="6">
    <source>
        <dbReference type="Google" id="ProtNLM"/>
    </source>
</evidence>
<reference evidence="2" key="2">
    <citation type="submission" date="2023-08" db="EMBL/GenBank/DDBJ databases">
        <title>Nitrogen cycling bacteria in agricultural field soils.</title>
        <authorList>
            <person name="Jang J."/>
        </authorList>
    </citation>
    <scope>NUCLEOTIDE SEQUENCE</scope>
    <source>
        <strain evidence="2">PS3-36</strain>
    </source>
</reference>
<keyword evidence="1" id="KW-0175">Coiled coil</keyword>
<dbReference type="RefSeq" id="WP_133332976.1">
    <property type="nucleotide sequence ID" value="NZ_JAVGVR010000001.1"/>
</dbReference>
<proteinExistence type="predicted"/>
<name>A0A4R5VXC4_9BACI</name>
<dbReference type="AlphaFoldDB" id="A0A4R5VXC4"/>
<dbReference type="EMBL" id="JAVGVR010000001">
    <property type="protein sequence ID" value="MDQ6595108.1"/>
    <property type="molecule type" value="Genomic_DNA"/>
</dbReference>
<comment type="caution">
    <text evidence="3">The sequence shown here is derived from an EMBL/GenBank/DDBJ whole genome shotgun (WGS) entry which is preliminary data.</text>
</comment>
<evidence type="ECO:0000313" key="4">
    <source>
        <dbReference type="Proteomes" id="UP000295132"/>
    </source>
</evidence>
<gene>
    <name evidence="3" type="ORF">E2K98_03955</name>
    <name evidence="2" type="ORF">RCG21_01345</name>
</gene>
<accession>A0A4R5VXC4</accession>